<accession>A0AAN7T064</accession>
<keyword evidence="2" id="KW-1185">Reference proteome</keyword>
<protein>
    <submittedName>
        <fullName evidence="1">Uncharacterized protein</fullName>
    </submittedName>
</protein>
<evidence type="ECO:0000313" key="2">
    <source>
        <dbReference type="Proteomes" id="UP001309876"/>
    </source>
</evidence>
<sequence length="305" mass="35252">MDDLLRQTEELTINQPRLVSYHEERILEVLDGQLNDARYETWSGWETLIRPMIEDFCRQWTLPTRAVENFMALTKGNPHFPVILLQNPVKDHDTAGFEDMVNNCPTLRWLEDVLHARGLLLDDVVILDVCPLLSDFWLARNKHIAEEAVRDAYLVTETILLLLKPKLLISCQCATKGVGDFGLYASSFVERLGSTTSNAKQKLVMPFRHEGNEIYIAQAYHPRYFLGRECLDGDEREDLLKEIIGHFMAPFGKWKADVVRLLHMEAVILKLAKVVNEQRVIMNRMLKFMYKLEESFASMTISRPS</sequence>
<name>A0AAN7T064_9EURO</name>
<dbReference type="AlphaFoldDB" id="A0AAN7T064"/>
<proteinExistence type="predicted"/>
<dbReference type="EMBL" id="JAVRRJ010000004">
    <property type="protein sequence ID" value="KAK5085179.1"/>
    <property type="molecule type" value="Genomic_DNA"/>
</dbReference>
<organism evidence="1 2">
    <name type="scientific">Lithohypha guttulata</name>
    <dbReference type="NCBI Taxonomy" id="1690604"/>
    <lineage>
        <taxon>Eukaryota</taxon>
        <taxon>Fungi</taxon>
        <taxon>Dikarya</taxon>
        <taxon>Ascomycota</taxon>
        <taxon>Pezizomycotina</taxon>
        <taxon>Eurotiomycetes</taxon>
        <taxon>Chaetothyriomycetidae</taxon>
        <taxon>Chaetothyriales</taxon>
        <taxon>Trichomeriaceae</taxon>
        <taxon>Lithohypha</taxon>
    </lineage>
</organism>
<dbReference type="Proteomes" id="UP001309876">
    <property type="component" value="Unassembled WGS sequence"/>
</dbReference>
<gene>
    <name evidence="1" type="ORF">LTR05_004458</name>
</gene>
<reference evidence="1 2" key="1">
    <citation type="submission" date="2023-08" db="EMBL/GenBank/DDBJ databases">
        <title>Black Yeasts Isolated from many extreme environments.</title>
        <authorList>
            <person name="Coleine C."/>
            <person name="Stajich J.E."/>
            <person name="Selbmann L."/>
        </authorList>
    </citation>
    <scope>NUCLEOTIDE SEQUENCE [LARGE SCALE GENOMIC DNA]</scope>
    <source>
        <strain evidence="1 2">CCFEE 5910</strain>
    </source>
</reference>
<evidence type="ECO:0000313" key="1">
    <source>
        <dbReference type="EMBL" id="KAK5085179.1"/>
    </source>
</evidence>
<comment type="caution">
    <text evidence="1">The sequence shown here is derived from an EMBL/GenBank/DDBJ whole genome shotgun (WGS) entry which is preliminary data.</text>
</comment>